<evidence type="ECO:0000313" key="2">
    <source>
        <dbReference type="Proteomes" id="UP000054383"/>
    </source>
</evidence>
<protein>
    <recommendedName>
        <fullName evidence="3">Non-specific serine/threonine protein kinase</fullName>
    </recommendedName>
</protein>
<organism evidence="1 2">
    <name type="scientific">Talaromyces islandicus</name>
    <name type="common">Penicillium islandicum</name>
    <dbReference type="NCBI Taxonomy" id="28573"/>
    <lineage>
        <taxon>Eukaryota</taxon>
        <taxon>Fungi</taxon>
        <taxon>Dikarya</taxon>
        <taxon>Ascomycota</taxon>
        <taxon>Pezizomycotina</taxon>
        <taxon>Eurotiomycetes</taxon>
        <taxon>Eurotiomycetidae</taxon>
        <taxon>Eurotiales</taxon>
        <taxon>Trichocomaceae</taxon>
        <taxon>Talaromyces</taxon>
        <taxon>Talaromyces sect. Islandici</taxon>
    </lineage>
</organism>
<accession>A0A0U1LQE7</accession>
<dbReference type="SUPFAM" id="SSF56112">
    <property type="entry name" value="Protein kinase-like (PK-like)"/>
    <property type="match status" value="1"/>
</dbReference>
<keyword evidence="2" id="KW-1185">Reference proteome</keyword>
<dbReference type="InterPro" id="IPR011009">
    <property type="entry name" value="Kinase-like_dom_sf"/>
</dbReference>
<dbReference type="Gene3D" id="1.10.510.10">
    <property type="entry name" value="Transferase(Phosphotransferase) domain 1"/>
    <property type="match status" value="1"/>
</dbReference>
<evidence type="ECO:0000313" key="1">
    <source>
        <dbReference type="EMBL" id="CRG85563.1"/>
    </source>
</evidence>
<dbReference type="STRING" id="28573.A0A0U1LQE7"/>
<proteinExistence type="predicted"/>
<reference evidence="1 2" key="1">
    <citation type="submission" date="2015-04" db="EMBL/GenBank/DDBJ databases">
        <authorList>
            <person name="Syromyatnikov M.Y."/>
            <person name="Popov V.N."/>
        </authorList>
    </citation>
    <scope>NUCLEOTIDE SEQUENCE [LARGE SCALE GENOMIC DNA]</scope>
    <source>
        <strain evidence="1">WF-38-12</strain>
    </source>
</reference>
<dbReference type="EMBL" id="CVMT01000002">
    <property type="protein sequence ID" value="CRG85563.1"/>
    <property type="molecule type" value="Genomic_DNA"/>
</dbReference>
<dbReference type="Proteomes" id="UP000054383">
    <property type="component" value="Unassembled WGS sequence"/>
</dbReference>
<dbReference type="OrthoDB" id="10315098at2759"/>
<dbReference type="AlphaFoldDB" id="A0A0U1LQE7"/>
<evidence type="ECO:0008006" key="3">
    <source>
        <dbReference type="Google" id="ProtNLM"/>
    </source>
</evidence>
<dbReference type="PANTHER" id="PTHR11909">
    <property type="entry name" value="CASEIN KINASE-RELATED"/>
    <property type="match status" value="1"/>
</dbReference>
<sequence length="280" mass="32316">MTEVIFKGVLWYTAPFWQLQIPQRHPEDTVKQFAPFVPRALSKFVDNLLAQGSLANSFTSSNQDSSWMHRLAVDSLAFVEYCRQLDLRSLINCLNLLSSEDGKLGRRSLVHRQQLARESFNFEPVCRVVFVAYQLVGLLEWTSRANLPYNLPDFTGNFHVIWTSKVLELVHQRVRSIEGSTLTPLVKPTWQPFQTLQGRPFGGTRRYASLNNHNGREQSWGDDLESLGYVLLYFARGSLPWQGLKALTEEEKNELIKQKKLNMPVTRALRRPSRGVFDRY</sequence>
<name>A0A0U1LQE7_TALIS</name>
<dbReference type="InterPro" id="IPR050235">
    <property type="entry name" value="CK1_Ser-Thr_kinase"/>
</dbReference>
<gene>
    <name evidence="1" type="ORF">PISL3812_02610</name>
</gene>